<reference evidence="2" key="1">
    <citation type="submission" date="2022-07" db="EMBL/GenBank/DDBJ databases">
        <authorList>
            <person name="Macas J."/>
            <person name="Novak P."/>
            <person name="Neumann P."/>
        </authorList>
    </citation>
    <scope>NUCLEOTIDE SEQUENCE</scope>
</reference>
<dbReference type="EMBL" id="CAMAPF010000962">
    <property type="protein sequence ID" value="CAH9130543.1"/>
    <property type="molecule type" value="Genomic_DNA"/>
</dbReference>
<comment type="caution">
    <text evidence="2">The sequence shown here is derived from an EMBL/GenBank/DDBJ whole genome shotgun (WGS) entry which is preliminary data.</text>
</comment>
<dbReference type="Pfam" id="PF07727">
    <property type="entry name" value="RVT_2"/>
    <property type="match status" value="1"/>
</dbReference>
<dbReference type="SUPFAM" id="SSF56672">
    <property type="entry name" value="DNA/RNA polymerases"/>
    <property type="match status" value="1"/>
</dbReference>
<dbReference type="PANTHER" id="PTHR11439">
    <property type="entry name" value="GAG-POL-RELATED RETROTRANSPOSON"/>
    <property type="match status" value="1"/>
</dbReference>
<evidence type="ECO:0000259" key="1">
    <source>
        <dbReference type="Pfam" id="PF07727"/>
    </source>
</evidence>
<evidence type="ECO:0000313" key="3">
    <source>
        <dbReference type="Proteomes" id="UP001152523"/>
    </source>
</evidence>
<proteinExistence type="predicted"/>
<organism evidence="2 3">
    <name type="scientific">Cuscuta epithymum</name>
    <dbReference type="NCBI Taxonomy" id="186058"/>
    <lineage>
        <taxon>Eukaryota</taxon>
        <taxon>Viridiplantae</taxon>
        <taxon>Streptophyta</taxon>
        <taxon>Embryophyta</taxon>
        <taxon>Tracheophyta</taxon>
        <taxon>Spermatophyta</taxon>
        <taxon>Magnoliopsida</taxon>
        <taxon>eudicotyledons</taxon>
        <taxon>Gunneridae</taxon>
        <taxon>Pentapetalae</taxon>
        <taxon>asterids</taxon>
        <taxon>lamiids</taxon>
        <taxon>Solanales</taxon>
        <taxon>Convolvulaceae</taxon>
        <taxon>Cuscuteae</taxon>
        <taxon>Cuscuta</taxon>
        <taxon>Cuscuta subgen. Cuscuta</taxon>
    </lineage>
</organism>
<sequence length="388" mass="44079">MEQPKGFEDPTRPHHVCKLHKALYGLKQAPRAWFNKLKHHLSLHGFRACQSDTSLFVHSSISATIYILVYVDDLIITGNNHQLIQQFINDLHHTFALKDLGHLNYFLGVQVTRTSTGLTLSQQRYIHDILSRTNMLDSKCVATPADPSIHLNLFGEAFSDPKLYRQTVGSLQYATITRPDIAFAVNRVCQFMHAPTVLHWQVVKRILRYLNGTLHHSLHFQSTQALSLLAYSDAGWMSDHTDSRSQYGFAVFHGNNLISWTSRKQRVVARSSTEAEYRALAYTAAELLWIQQLLRDLQVRLPQPPILLCDNVGATVMCKNPVLSSRSKHIALDFHFVREQIESGALKISHVSSVDQLADIFTKPLRKDRIAQLRHKLQVRPVLELAGG</sequence>
<dbReference type="InterPro" id="IPR043502">
    <property type="entry name" value="DNA/RNA_pol_sf"/>
</dbReference>
<accession>A0AAV0F4S9</accession>
<keyword evidence="3" id="KW-1185">Reference proteome</keyword>
<dbReference type="Proteomes" id="UP001152523">
    <property type="component" value="Unassembled WGS sequence"/>
</dbReference>
<dbReference type="AlphaFoldDB" id="A0AAV0F4S9"/>
<gene>
    <name evidence="2" type="ORF">CEPIT_LOCUS30709</name>
</gene>
<dbReference type="InterPro" id="IPR013103">
    <property type="entry name" value="RVT_2"/>
</dbReference>
<dbReference type="CDD" id="cd09272">
    <property type="entry name" value="RNase_HI_RT_Ty1"/>
    <property type="match status" value="1"/>
</dbReference>
<evidence type="ECO:0000313" key="2">
    <source>
        <dbReference type="EMBL" id="CAH9130543.1"/>
    </source>
</evidence>
<dbReference type="PANTHER" id="PTHR11439:SF450">
    <property type="entry name" value="REVERSE TRANSCRIPTASE TY1_COPIA-TYPE DOMAIN-CONTAINING PROTEIN"/>
    <property type="match status" value="1"/>
</dbReference>
<feature type="domain" description="Reverse transcriptase Ty1/copia-type" evidence="1">
    <location>
        <begin position="1"/>
        <end position="145"/>
    </location>
</feature>
<name>A0AAV0F4S9_9ASTE</name>
<protein>
    <recommendedName>
        <fullName evidence="1">Reverse transcriptase Ty1/copia-type domain-containing protein</fullName>
    </recommendedName>
</protein>